<accession>A0A4R3IB87</accession>
<organism evidence="3 4">
    <name type="scientific">Reinekea marinisedimentorum</name>
    <dbReference type="NCBI Taxonomy" id="230495"/>
    <lineage>
        <taxon>Bacteria</taxon>
        <taxon>Pseudomonadati</taxon>
        <taxon>Pseudomonadota</taxon>
        <taxon>Gammaproteobacteria</taxon>
        <taxon>Oceanospirillales</taxon>
        <taxon>Saccharospirillaceae</taxon>
        <taxon>Reinekea</taxon>
    </lineage>
</organism>
<proteinExistence type="inferred from homology"/>
<dbReference type="EMBL" id="SLZR01000001">
    <property type="protein sequence ID" value="TCS43721.1"/>
    <property type="molecule type" value="Genomic_DNA"/>
</dbReference>
<name>A0A4R3IB87_9GAMM</name>
<gene>
    <name evidence="3" type="ORF">BCF53_10163</name>
</gene>
<evidence type="ECO:0000313" key="3">
    <source>
        <dbReference type="EMBL" id="TCS43721.1"/>
    </source>
</evidence>
<dbReference type="Pfam" id="PF04519">
    <property type="entry name" value="Bactofilin"/>
    <property type="match status" value="1"/>
</dbReference>
<evidence type="ECO:0000256" key="1">
    <source>
        <dbReference type="ARBA" id="ARBA00044755"/>
    </source>
</evidence>
<dbReference type="OrthoDB" id="9811682at2"/>
<dbReference type="Proteomes" id="UP000295793">
    <property type="component" value="Unassembled WGS sequence"/>
</dbReference>
<evidence type="ECO:0000256" key="2">
    <source>
        <dbReference type="SAM" id="MobiDB-lite"/>
    </source>
</evidence>
<comment type="caution">
    <text evidence="3">The sequence shown here is derived from an EMBL/GenBank/DDBJ whole genome shotgun (WGS) entry which is preliminary data.</text>
</comment>
<evidence type="ECO:0000313" key="4">
    <source>
        <dbReference type="Proteomes" id="UP000295793"/>
    </source>
</evidence>
<feature type="region of interest" description="Disordered" evidence="2">
    <location>
        <begin position="1"/>
        <end position="35"/>
    </location>
</feature>
<dbReference type="RefSeq" id="WP_132698706.1">
    <property type="nucleotide sequence ID" value="NZ_SLZR01000001.1"/>
</dbReference>
<keyword evidence="4" id="KW-1185">Reference proteome</keyword>
<feature type="region of interest" description="Disordered" evidence="2">
    <location>
        <begin position="172"/>
        <end position="214"/>
    </location>
</feature>
<protein>
    <submittedName>
        <fullName evidence="3">Cytoskeletal protein CcmA (Bactofilin family)</fullName>
    </submittedName>
</protein>
<comment type="similarity">
    <text evidence="1">Belongs to the bactofilin family.</text>
</comment>
<feature type="compositionally biased region" description="Basic and acidic residues" evidence="2">
    <location>
        <begin position="172"/>
        <end position="194"/>
    </location>
</feature>
<dbReference type="PANTHER" id="PTHR35024">
    <property type="entry name" value="HYPOTHETICAL CYTOSOLIC PROTEIN"/>
    <property type="match status" value="1"/>
</dbReference>
<dbReference type="PANTHER" id="PTHR35024:SF4">
    <property type="entry name" value="POLYMER-FORMING CYTOSKELETAL PROTEIN"/>
    <property type="match status" value="1"/>
</dbReference>
<sequence length="214" mass="22909">MSDRNHSTGDARSFLGGFKREDTTIESTVPPAPKPSVTVTQEIKPAAPATAAEPAIRSVIGHNIQFRGELVGTEDLLIEGKIEGTVLMQGQNLTIGSTGELQANIHAQNIVINGKLTGDVLADELIEIKKTAVVKGNLIAPRIQLEDGGKFRGSMDMVDTDAEQAERRDAFKEKLVHPELPVRKAKDSAADSKPGKPVTNDTKPAVNKQADKSN</sequence>
<dbReference type="AlphaFoldDB" id="A0A4R3IB87"/>
<reference evidence="3 4" key="1">
    <citation type="submission" date="2019-03" db="EMBL/GenBank/DDBJ databases">
        <title>Genomic Encyclopedia of Archaeal and Bacterial Type Strains, Phase II (KMG-II): from individual species to whole genera.</title>
        <authorList>
            <person name="Goeker M."/>
        </authorList>
    </citation>
    <scope>NUCLEOTIDE SEQUENCE [LARGE SCALE GENOMIC DNA]</scope>
    <source>
        <strain evidence="3 4">DSM 15388</strain>
    </source>
</reference>
<dbReference type="InterPro" id="IPR007607">
    <property type="entry name" value="BacA/B"/>
</dbReference>